<sequence length="154" mass="17259" precursor="true">MTSPATSGLARSSSCASSTIAFSAIRDLIEQEQVRNADFIRTALPAYLDKLEARAEFVAEAVDGICHGFVAFYCNDYATRILYVTLILVAPTRRRTRLGERLLTRTFELARARGFLRCRLEVHPDNPGARDFYARLGFKPIDARSDAIVLERTL</sequence>
<dbReference type="AlphaFoldDB" id="A0A0H2XSS2"/>
<dbReference type="SUPFAM" id="SSF55729">
    <property type="entry name" value="Acyl-CoA N-acyltransferases (Nat)"/>
    <property type="match status" value="1"/>
</dbReference>
<dbReference type="EMBL" id="CP000378">
    <property type="protein sequence ID" value="ABF77767.1"/>
    <property type="molecule type" value="Genomic_DNA"/>
</dbReference>
<keyword evidence="2" id="KW-0012">Acyltransferase</keyword>
<evidence type="ECO:0000256" key="1">
    <source>
        <dbReference type="ARBA" id="ARBA00022679"/>
    </source>
</evidence>
<dbReference type="InterPro" id="IPR050832">
    <property type="entry name" value="Bact_Acetyltransf"/>
</dbReference>
<evidence type="ECO:0000313" key="4">
    <source>
        <dbReference type="EMBL" id="ABF77767.1"/>
    </source>
</evidence>
<evidence type="ECO:0000259" key="3">
    <source>
        <dbReference type="PROSITE" id="PS51186"/>
    </source>
</evidence>
<dbReference type="PANTHER" id="PTHR43877">
    <property type="entry name" value="AMINOALKYLPHOSPHONATE N-ACETYLTRANSFERASE-RELATED-RELATED"/>
    <property type="match status" value="1"/>
</dbReference>
<name>A0A0H2XSS2_BURO1</name>
<proteinExistence type="predicted"/>
<dbReference type="PROSITE" id="PS51186">
    <property type="entry name" value="GNAT"/>
    <property type="match status" value="1"/>
</dbReference>
<dbReference type="GO" id="GO:0016747">
    <property type="term" value="F:acyltransferase activity, transferring groups other than amino-acyl groups"/>
    <property type="evidence" value="ECO:0007669"/>
    <property type="project" value="InterPro"/>
</dbReference>
<dbReference type="Gene3D" id="3.40.630.30">
    <property type="match status" value="1"/>
</dbReference>
<accession>A0A0H2XSS2</accession>
<feature type="domain" description="N-acetyltransferase" evidence="3">
    <location>
        <begin position="18"/>
        <end position="154"/>
    </location>
</feature>
<dbReference type="HOGENOM" id="CLU_143334_1_0_4"/>
<evidence type="ECO:0000256" key="2">
    <source>
        <dbReference type="ARBA" id="ARBA00023315"/>
    </source>
</evidence>
<dbReference type="InterPro" id="IPR016181">
    <property type="entry name" value="Acyl_CoA_acyltransferase"/>
</dbReference>
<dbReference type="Pfam" id="PF00583">
    <property type="entry name" value="Acetyltransf_1"/>
    <property type="match status" value="1"/>
</dbReference>
<dbReference type="InterPro" id="IPR000182">
    <property type="entry name" value="GNAT_dom"/>
</dbReference>
<organism evidence="4">
    <name type="scientific">Burkholderia orbicola (strain AU 1054)</name>
    <dbReference type="NCBI Taxonomy" id="331271"/>
    <lineage>
        <taxon>Bacteria</taxon>
        <taxon>Pseudomonadati</taxon>
        <taxon>Pseudomonadota</taxon>
        <taxon>Betaproteobacteria</taxon>
        <taxon>Burkholderiales</taxon>
        <taxon>Burkholderiaceae</taxon>
        <taxon>Burkholderia</taxon>
        <taxon>Burkholderia cepacia complex</taxon>
        <taxon>Burkholderia orbicola</taxon>
    </lineage>
</organism>
<gene>
    <name evidence="4" type="ordered locus">Bcen_2871</name>
</gene>
<keyword evidence="1 4" id="KW-0808">Transferase</keyword>
<protein>
    <submittedName>
        <fullName evidence="4">GCN5-related N-acetyltransferase</fullName>
    </submittedName>
</protein>
<reference evidence="4" key="1">
    <citation type="submission" date="2006-05" db="EMBL/GenBank/DDBJ databases">
        <title>Complete sequence of chromosome 1 of Burkholderia cenocepacia AU 1054.</title>
        <authorList>
            <consortium name="US DOE Joint Genome Institute"/>
            <person name="Copeland A."/>
            <person name="Lucas S."/>
            <person name="Lapidus A."/>
            <person name="Barry K."/>
            <person name="Detter J.C."/>
            <person name="Glavina del Rio T."/>
            <person name="Hammon N."/>
            <person name="Israni S."/>
            <person name="Dalin E."/>
            <person name="Tice H."/>
            <person name="Pitluck S."/>
            <person name="Chain P."/>
            <person name="Malfatti S."/>
            <person name="Shin M."/>
            <person name="Vergez L."/>
            <person name="Schmutz J."/>
            <person name="Larimer F."/>
            <person name="Land M."/>
            <person name="Hauser L."/>
            <person name="Kyrpides N."/>
            <person name="Lykidis A."/>
            <person name="LiPuma J.J."/>
            <person name="Konstantinidis K."/>
            <person name="Tiedje J.M."/>
            <person name="Richardson P."/>
        </authorList>
    </citation>
    <scope>NUCLEOTIDE SEQUENCE [LARGE SCALE GENOMIC DNA]</scope>
    <source>
        <strain evidence="4">AU 1054</strain>
    </source>
</reference>
<dbReference type="CDD" id="cd04301">
    <property type="entry name" value="NAT_SF"/>
    <property type="match status" value="1"/>
</dbReference>